<dbReference type="AlphaFoldDB" id="A0A1X7VSK3"/>
<proteinExistence type="predicted"/>
<protein>
    <submittedName>
        <fullName evidence="2">Uncharacterized protein</fullName>
    </submittedName>
</protein>
<sequence>MPKKTGHEFIWTDDEVELLLNVVSDYKSKKATESADWESVKSKYSDIHRELLAVLPEENNTSQKDFLHKKEHVTKQIVTSKLQAVTTKYRQAVDSGRRSGHGRVVLIFYEQCEKVWGGSPATEQIEGSCETTDLVNSEYTGQQQNNDCDRLNNIQPSSRHQIDHHGNTDRSPTEAENEDESEDYNDSSPARQTTSSSTQDCTRESGEGEAVIHQQQRKLLDGKLDNYRNEKLKRKLPSKQKHETGTNLYRLNRFRCCVNVGKLAKQTKVNNDDSIAMSVAVRDKLK</sequence>
<name>A0A1X7VSK3_AMPQE</name>
<dbReference type="InParanoid" id="A0A1X7VSK3"/>
<organism evidence="2">
    <name type="scientific">Amphimedon queenslandica</name>
    <name type="common">Sponge</name>
    <dbReference type="NCBI Taxonomy" id="400682"/>
    <lineage>
        <taxon>Eukaryota</taxon>
        <taxon>Metazoa</taxon>
        <taxon>Porifera</taxon>
        <taxon>Demospongiae</taxon>
        <taxon>Heteroscleromorpha</taxon>
        <taxon>Haplosclerida</taxon>
        <taxon>Niphatidae</taxon>
        <taxon>Amphimedon</taxon>
    </lineage>
</organism>
<feature type="compositionally biased region" description="Acidic residues" evidence="1">
    <location>
        <begin position="175"/>
        <end position="185"/>
    </location>
</feature>
<feature type="compositionally biased region" description="Polar residues" evidence="1">
    <location>
        <begin position="140"/>
        <end position="159"/>
    </location>
</feature>
<evidence type="ECO:0000256" key="1">
    <source>
        <dbReference type="SAM" id="MobiDB-lite"/>
    </source>
</evidence>
<feature type="compositionally biased region" description="Basic and acidic residues" evidence="1">
    <location>
        <begin position="160"/>
        <end position="173"/>
    </location>
</feature>
<feature type="region of interest" description="Disordered" evidence="1">
    <location>
        <begin position="140"/>
        <end position="213"/>
    </location>
</feature>
<evidence type="ECO:0000313" key="2">
    <source>
        <dbReference type="EnsemblMetazoa" id="Aqu2.1.42388_001"/>
    </source>
</evidence>
<dbReference type="EnsemblMetazoa" id="Aqu2.1.42388_001">
    <property type="protein sequence ID" value="Aqu2.1.42388_001"/>
    <property type="gene ID" value="Aqu2.1.42388"/>
</dbReference>
<feature type="compositionally biased region" description="Polar residues" evidence="1">
    <location>
        <begin position="189"/>
        <end position="200"/>
    </location>
</feature>
<reference evidence="2" key="1">
    <citation type="submission" date="2017-05" db="UniProtKB">
        <authorList>
            <consortium name="EnsemblMetazoa"/>
        </authorList>
    </citation>
    <scope>IDENTIFICATION</scope>
</reference>
<accession>A0A1X7VSK3</accession>